<dbReference type="OrthoDB" id="177731at2"/>
<keyword evidence="2" id="KW-1185">Reference proteome</keyword>
<dbReference type="EMBL" id="AMZN01000039">
    <property type="protein sequence ID" value="ELR71466.1"/>
    <property type="molecule type" value="Genomic_DNA"/>
</dbReference>
<accession>L8JR64</accession>
<dbReference type="SUPFAM" id="SSF51445">
    <property type="entry name" value="(Trans)glycosidases"/>
    <property type="match status" value="1"/>
</dbReference>
<dbReference type="Proteomes" id="UP000011135">
    <property type="component" value="Unassembled WGS sequence"/>
</dbReference>
<dbReference type="AlphaFoldDB" id="L8JR64"/>
<evidence type="ECO:0000313" key="1">
    <source>
        <dbReference type="EMBL" id="ELR71466.1"/>
    </source>
</evidence>
<dbReference type="eggNOG" id="COG1874">
    <property type="taxonomic scope" value="Bacteria"/>
</dbReference>
<dbReference type="InterPro" id="IPR017853">
    <property type="entry name" value="GH"/>
</dbReference>
<proteinExistence type="predicted"/>
<protein>
    <submittedName>
        <fullName evidence="1">Uncharacterized protein</fullName>
    </submittedName>
</protein>
<gene>
    <name evidence="1" type="ORF">C900_02529</name>
</gene>
<comment type="caution">
    <text evidence="1">The sequence shown here is derived from an EMBL/GenBank/DDBJ whole genome shotgun (WGS) entry which is preliminary data.</text>
</comment>
<evidence type="ECO:0000313" key="2">
    <source>
        <dbReference type="Proteomes" id="UP000011135"/>
    </source>
</evidence>
<sequence>MLGFIFIIFSFVLYHNPLAQQVGYDEISRKDKPAFDEFLGVNSVRESTIEMIRDQYRVATYHRIFAMDAYLFTGEEIVVDRRGNNLKVDLSIPHDEYPNDKMGFNPSKGAGGFNFDEFLLRMKENGLHSIPVLARNLLYANVPENNIINVWQLPYDNGGNPEDPMSYKAYSSFLYQFAARYGKNKFRNEGGTIDPATLKLTDSNEPKAGLDLVYAIEPGNEMDKDWITDKEQMTPPRMAAFLSAAIDGHMGQMGPGHGIRTADPEMKILFPGPIDIKPDYILAVRDEILKLRANAKELGYPVNPFENFVMTAHIYPFKGGRAQKGEGGEVIENTDIVTKSLEFVAKMKEAFDGCEVYLTEIGYDKVVNAHSQLGTPATLSDPVGSHQISTYSQAKHISRLIMNVFATGYDKMFLFTLKDPAMIGHSGYKVKFSTSGLIRKNGVKDHSWFAVNTMRHRLKGFVFDSLEEQGDLRVMRLKNGEKMAVVTWLTSNSDATWKGYTLDLGDNYNKIKLIKLEDNQPLGRESLLAEDSETVELTVEEFPKIVIAEN</sequence>
<name>L8JR64_9BACT</name>
<reference evidence="1 2" key="1">
    <citation type="submission" date="2012-12" db="EMBL/GenBank/DDBJ databases">
        <title>Genome assembly of Fulvivirga imtechensis AK7.</title>
        <authorList>
            <person name="Nupur N."/>
            <person name="Khatri I."/>
            <person name="Kumar R."/>
            <person name="Subramanian S."/>
            <person name="Pinnaka A."/>
        </authorList>
    </citation>
    <scope>NUCLEOTIDE SEQUENCE [LARGE SCALE GENOMIC DNA]</scope>
    <source>
        <strain evidence="1 2">AK7</strain>
    </source>
</reference>
<dbReference type="Gene3D" id="3.20.20.80">
    <property type="entry name" value="Glycosidases"/>
    <property type="match status" value="1"/>
</dbReference>
<organism evidence="1 2">
    <name type="scientific">Fulvivirga imtechensis AK7</name>
    <dbReference type="NCBI Taxonomy" id="1237149"/>
    <lineage>
        <taxon>Bacteria</taxon>
        <taxon>Pseudomonadati</taxon>
        <taxon>Bacteroidota</taxon>
        <taxon>Cytophagia</taxon>
        <taxon>Cytophagales</taxon>
        <taxon>Fulvivirgaceae</taxon>
        <taxon>Fulvivirga</taxon>
    </lineage>
</organism>
<dbReference type="STRING" id="1237149.C900_02529"/>